<accession>A0A1B7M387</accession>
<feature type="transmembrane region" description="Helical" evidence="2">
    <location>
        <begin position="53"/>
        <end position="74"/>
    </location>
</feature>
<dbReference type="Proteomes" id="UP000078292">
    <property type="component" value="Unassembled WGS sequence"/>
</dbReference>
<gene>
    <name evidence="3" type="ORF">A6F49_03140</name>
</gene>
<feature type="transmembrane region" description="Helical" evidence="2">
    <location>
        <begin position="20"/>
        <end position="41"/>
    </location>
</feature>
<evidence type="ECO:0000313" key="3">
    <source>
        <dbReference type="EMBL" id="OAV63054.1"/>
    </source>
</evidence>
<evidence type="ECO:0000256" key="1">
    <source>
        <dbReference type="SAM" id="MobiDB-lite"/>
    </source>
</evidence>
<name>A0A1B7M387_9MICC</name>
<dbReference type="RefSeq" id="WP_043055938.1">
    <property type="nucleotide sequence ID" value="NZ_LXEY01000004.1"/>
</dbReference>
<evidence type="ECO:0000313" key="4">
    <source>
        <dbReference type="Proteomes" id="UP000078292"/>
    </source>
</evidence>
<protein>
    <submittedName>
        <fullName evidence="3">Uncharacterized protein</fullName>
    </submittedName>
</protein>
<reference evidence="3 4" key="1">
    <citation type="submission" date="2016-04" db="EMBL/GenBank/DDBJ databases">
        <title>First whole genome shotgun sequence of the bacterium Enteractinococcus sp. strain UASWS1574.</title>
        <authorList>
            <person name="Crovadore J."/>
            <person name="Chablais R."/>
            <person name="Lefort F."/>
        </authorList>
    </citation>
    <scope>NUCLEOTIDE SEQUENCE [LARGE SCALE GENOMIC DNA]</scope>
    <source>
        <strain evidence="3 4">UASWS1574</strain>
    </source>
</reference>
<comment type="caution">
    <text evidence="3">The sequence shown here is derived from an EMBL/GenBank/DDBJ whole genome shotgun (WGS) entry which is preliminary data.</text>
</comment>
<dbReference type="AlphaFoldDB" id="A0A1B7M387"/>
<feature type="compositionally biased region" description="Basic and acidic residues" evidence="1">
    <location>
        <begin position="92"/>
        <end position="117"/>
    </location>
</feature>
<keyword evidence="2" id="KW-1133">Transmembrane helix</keyword>
<dbReference type="EMBL" id="LXEY01000004">
    <property type="protein sequence ID" value="OAV63054.1"/>
    <property type="molecule type" value="Genomic_DNA"/>
</dbReference>
<organism evidence="3 4">
    <name type="scientific">Enteractinococcus helveticum</name>
    <dbReference type="NCBI Taxonomy" id="1837282"/>
    <lineage>
        <taxon>Bacteria</taxon>
        <taxon>Bacillati</taxon>
        <taxon>Actinomycetota</taxon>
        <taxon>Actinomycetes</taxon>
        <taxon>Micrococcales</taxon>
        <taxon>Micrococcaceae</taxon>
    </lineage>
</organism>
<keyword evidence="2" id="KW-0812">Transmembrane</keyword>
<dbReference type="STRING" id="1837282.A6F49_03140"/>
<keyword evidence="4" id="KW-1185">Reference proteome</keyword>
<keyword evidence="2" id="KW-0472">Membrane</keyword>
<proteinExistence type="predicted"/>
<evidence type="ECO:0000256" key="2">
    <source>
        <dbReference type="SAM" id="Phobius"/>
    </source>
</evidence>
<sequence length="137" mass="14655">MTDSPKKPRGGFKGGIKGPLVFSFVVGIIAFVVATLTSTGGLNNPDHPLRVDIGLISFGIAFASTLVVVALLQLTGRENPDHISEGSGINRSSEELHRAAVARARERMRREREEAEAQGHTTDQPGDDAGTLEDESY</sequence>
<feature type="region of interest" description="Disordered" evidence="1">
    <location>
        <begin position="80"/>
        <end position="137"/>
    </location>
</feature>